<dbReference type="GO" id="GO:0071949">
    <property type="term" value="F:FAD binding"/>
    <property type="evidence" value="ECO:0007669"/>
    <property type="project" value="InterPro"/>
</dbReference>
<keyword evidence="4" id="KW-0274">FAD</keyword>
<dbReference type="SUPFAM" id="SSF55103">
    <property type="entry name" value="FAD-linked oxidases, C-terminal domain"/>
    <property type="match status" value="1"/>
</dbReference>
<dbReference type="GO" id="GO:0016491">
    <property type="term" value="F:oxidoreductase activity"/>
    <property type="evidence" value="ECO:0007669"/>
    <property type="project" value="UniProtKB-KW"/>
</dbReference>
<protein>
    <submittedName>
        <fullName evidence="7">FAD/FMN-containing dehydrogenase</fullName>
    </submittedName>
</protein>
<dbReference type="PROSITE" id="PS00862">
    <property type="entry name" value="OX2_COVAL_FAD"/>
    <property type="match status" value="1"/>
</dbReference>
<dbReference type="Gene3D" id="3.30.43.10">
    <property type="entry name" value="Uridine Diphospho-n-acetylenolpyruvylglucosamine Reductase, domain 2"/>
    <property type="match status" value="1"/>
</dbReference>
<dbReference type="InterPro" id="IPR036318">
    <property type="entry name" value="FAD-bd_PCMH-like_sf"/>
</dbReference>
<dbReference type="Pfam" id="PF08031">
    <property type="entry name" value="BBE"/>
    <property type="match status" value="1"/>
</dbReference>
<dbReference type="AlphaFoldDB" id="A0A7W7VBW7"/>
<dbReference type="PANTHER" id="PTHR42973">
    <property type="entry name" value="BINDING OXIDOREDUCTASE, PUTATIVE (AFU_ORTHOLOGUE AFUA_1G17690)-RELATED"/>
    <property type="match status" value="1"/>
</dbReference>
<evidence type="ECO:0000256" key="4">
    <source>
        <dbReference type="ARBA" id="ARBA00022827"/>
    </source>
</evidence>
<keyword evidence="8" id="KW-1185">Reference proteome</keyword>
<keyword evidence="5" id="KW-0560">Oxidoreductase</keyword>
<evidence type="ECO:0000313" key="8">
    <source>
        <dbReference type="Proteomes" id="UP000520767"/>
    </source>
</evidence>
<comment type="caution">
    <text evidence="7">The sequence shown here is derived from an EMBL/GenBank/DDBJ whole genome shotgun (WGS) entry which is preliminary data.</text>
</comment>
<proteinExistence type="inferred from homology"/>
<dbReference type="InterPro" id="IPR016169">
    <property type="entry name" value="FAD-bd_PCMH_sub2"/>
</dbReference>
<sequence length="459" mass="49056">MSERFQAGSVPVAWLRENVAGRVLEPADAGFDEACAVFMGGMDQRPAVIVQPADAHDVAKGVVAARETGVPLAVKSGGHSPFALPDGGILIHVTSLRDLEIDTETRTVWAGSGLTTGEVTAAVHEHGLVLGFGDTDTVGIGGITLGGGIGYLARKYGLTIDHLLAAEIVTADGEIRVVDEESDPELFWAIRGAGANFGVVTRFRFRLQELSTVYAGLLVLPATPETITEYCELSLAAPDELTSIGNIFLGIPAPFIPEDKVGTPVLMVMMVYAGEGEVAERALAPFRGITTPLADMIAQVPYPAIFPNKGINGDHIAADSNFYLDEIAIADAKLLLEQIEQSTADMAAVQIRPLGGATARVPQDATAYAHRDRNFMVHLAAFYSDLSTADEHHRWATDLTVTLQKGVPGVYVNFLRGDSAARIREAYPPATWERLRAAKRTYDPGNLFRLNSNIPPSDG</sequence>
<evidence type="ECO:0000259" key="6">
    <source>
        <dbReference type="PROSITE" id="PS51387"/>
    </source>
</evidence>
<reference evidence="7 8" key="1">
    <citation type="submission" date="2020-08" db="EMBL/GenBank/DDBJ databases">
        <title>Genomic Encyclopedia of Type Strains, Phase III (KMG-III): the genomes of soil and plant-associated and newly described type strains.</title>
        <authorList>
            <person name="Whitman W."/>
        </authorList>
    </citation>
    <scope>NUCLEOTIDE SEQUENCE [LARGE SCALE GENOMIC DNA]</scope>
    <source>
        <strain evidence="7 8">CECT 8960</strain>
    </source>
</reference>
<accession>A0A7W7VBW7</accession>
<dbReference type="EMBL" id="JACHJQ010000001">
    <property type="protein sequence ID" value="MBB4904558.1"/>
    <property type="molecule type" value="Genomic_DNA"/>
</dbReference>
<comment type="similarity">
    <text evidence="2">Belongs to the oxygen-dependent FAD-linked oxidoreductase family.</text>
</comment>
<dbReference type="Proteomes" id="UP000520767">
    <property type="component" value="Unassembled WGS sequence"/>
</dbReference>
<dbReference type="InterPro" id="IPR050416">
    <property type="entry name" value="FAD-linked_Oxidoreductase"/>
</dbReference>
<gene>
    <name evidence="7" type="ORF">FHR82_000768</name>
</gene>
<evidence type="ECO:0000256" key="1">
    <source>
        <dbReference type="ARBA" id="ARBA00001974"/>
    </source>
</evidence>
<dbReference type="SUPFAM" id="SSF56176">
    <property type="entry name" value="FAD-binding/transporter-associated domain-like"/>
    <property type="match status" value="1"/>
</dbReference>
<dbReference type="InterPro" id="IPR016166">
    <property type="entry name" value="FAD-bd_PCMH"/>
</dbReference>
<dbReference type="InterPro" id="IPR006093">
    <property type="entry name" value="Oxy_OxRdtase_FAD_BS"/>
</dbReference>
<dbReference type="Gene3D" id="3.30.465.10">
    <property type="match status" value="1"/>
</dbReference>
<feature type="domain" description="FAD-binding PCMH-type" evidence="6">
    <location>
        <begin position="42"/>
        <end position="210"/>
    </location>
</feature>
<dbReference type="RefSeq" id="WP_184808794.1">
    <property type="nucleotide sequence ID" value="NZ_JACHJQ010000001.1"/>
</dbReference>
<dbReference type="InterPro" id="IPR012951">
    <property type="entry name" value="BBE"/>
</dbReference>
<dbReference type="PROSITE" id="PS51387">
    <property type="entry name" value="FAD_PCMH"/>
    <property type="match status" value="1"/>
</dbReference>
<evidence type="ECO:0000256" key="3">
    <source>
        <dbReference type="ARBA" id="ARBA00022630"/>
    </source>
</evidence>
<organism evidence="7 8">
    <name type="scientific">Actinophytocola algeriensis</name>
    <dbReference type="NCBI Taxonomy" id="1768010"/>
    <lineage>
        <taxon>Bacteria</taxon>
        <taxon>Bacillati</taxon>
        <taxon>Actinomycetota</taxon>
        <taxon>Actinomycetes</taxon>
        <taxon>Pseudonocardiales</taxon>
        <taxon>Pseudonocardiaceae</taxon>
    </lineage>
</organism>
<dbReference type="InterPro" id="IPR006094">
    <property type="entry name" value="Oxid_FAD_bind_N"/>
</dbReference>
<dbReference type="InterPro" id="IPR016167">
    <property type="entry name" value="FAD-bd_PCMH_sub1"/>
</dbReference>
<evidence type="ECO:0000256" key="2">
    <source>
        <dbReference type="ARBA" id="ARBA00005466"/>
    </source>
</evidence>
<dbReference type="Gene3D" id="3.40.462.20">
    <property type="match status" value="1"/>
</dbReference>
<dbReference type="PANTHER" id="PTHR42973:SF39">
    <property type="entry name" value="FAD-BINDING PCMH-TYPE DOMAIN-CONTAINING PROTEIN"/>
    <property type="match status" value="1"/>
</dbReference>
<keyword evidence="3" id="KW-0285">Flavoprotein</keyword>
<dbReference type="Pfam" id="PF01565">
    <property type="entry name" value="FAD_binding_4"/>
    <property type="match status" value="1"/>
</dbReference>
<evidence type="ECO:0000313" key="7">
    <source>
        <dbReference type="EMBL" id="MBB4904558.1"/>
    </source>
</evidence>
<dbReference type="InterPro" id="IPR016164">
    <property type="entry name" value="FAD-linked_Oxase-like_C"/>
</dbReference>
<name>A0A7W7VBW7_9PSEU</name>
<evidence type="ECO:0000256" key="5">
    <source>
        <dbReference type="ARBA" id="ARBA00023002"/>
    </source>
</evidence>
<comment type="cofactor">
    <cofactor evidence="1">
        <name>FAD</name>
        <dbReference type="ChEBI" id="CHEBI:57692"/>
    </cofactor>
</comment>